<accession>A0A7X5F4D7</accession>
<evidence type="ECO:0000313" key="2">
    <source>
        <dbReference type="Proteomes" id="UP000586722"/>
    </source>
</evidence>
<dbReference type="Proteomes" id="UP000586722">
    <property type="component" value="Unassembled WGS sequence"/>
</dbReference>
<sequence length="78" mass="7755">MRSLKKSAAVLALCLTGSVAASGVAMACSHMKSVKATPNMTVAQLPATGQTQATGFSIATSDVKTAAPVVVQPAPVAR</sequence>
<reference evidence="2" key="1">
    <citation type="submission" date="2020-01" db="EMBL/GenBank/DDBJ databases">
        <authorList>
            <person name="Fang Y."/>
            <person name="Sun R."/>
            <person name="Nie L."/>
            <person name="He J."/>
            <person name="Hao L."/>
            <person name="Wang L."/>
            <person name="Su S."/>
            <person name="Lv E."/>
            <person name="Zhang Z."/>
            <person name="Xie R."/>
            <person name="Liu H."/>
        </authorList>
    </citation>
    <scope>NUCLEOTIDE SEQUENCE [LARGE SCALE GENOMIC DNA]</scope>
    <source>
        <strain evidence="2">XCT-53</strain>
    </source>
</reference>
<dbReference type="AlphaFoldDB" id="A0A7X5F4D7"/>
<comment type="caution">
    <text evidence="1">The sequence shown here is derived from an EMBL/GenBank/DDBJ whole genome shotgun (WGS) entry which is preliminary data.</text>
</comment>
<keyword evidence="2" id="KW-1185">Reference proteome</keyword>
<name>A0A7X5F4D7_9HYPH</name>
<proteinExistence type="predicted"/>
<organism evidence="1 2">
    <name type="scientific">Pannonibacter tanglangensis</name>
    <dbReference type="NCBI Taxonomy" id="2750084"/>
    <lineage>
        <taxon>Bacteria</taxon>
        <taxon>Pseudomonadati</taxon>
        <taxon>Pseudomonadota</taxon>
        <taxon>Alphaproteobacteria</taxon>
        <taxon>Hyphomicrobiales</taxon>
        <taxon>Stappiaceae</taxon>
        <taxon>Pannonibacter</taxon>
    </lineage>
</organism>
<dbReference type="EMBL" id="JAABLQ010000001">
    <property type="protein sequence ID" value="NBN79553.1"/>
    <property type="molecule type" value="Genomic_DNA"/>
</dbReference>
<evidence type="ECO:0000313" key="1">
    <source>
        <dbReference type="EMBL" id="NBN79553.1"/>
    </source>
</evidence>
<dbReference type="RefSeq" id="WP_161678155.1">
    <property type="nucleotide sequence ID" value="NZ_JAABLP010000008.1"/>
</dbReference>
<gene>
    <name evidence="1" type="ORF">GWI72_14855</name>
</gene>
<dbReference type="PROSITE" id="PS51257">
    <property type="entry name" value="PROKAR_LIPOPROTEIN"/>
    <property type="match status" value="1"/>
</dbReference>
<protein>
    <submittedName>
        <fullName evidence="1">Uncharacterized protein</fullName>
    </submittedName>
</protein>